<proteinExistence type="inferred from homology"/>
<keyword evidence="3" id="KW-0808">Transferase</keyword>
<keyword evidence="4 7" id="KW-0133">Cell shape</keyword>
<organism evidence="9 10">
    <name type="scientific">Desulfosarcina widdelii</name>
    <dbReference type="NCBI Taxonomy" id="947919"/>
    <lineage>
        <taxon>Bacteria</taxon>
        <taxon>Pseudomonadati</taxon>
        <taxon>Thermodesulfobacteriota</taxon>
        <taxon>Desulfobacteria</taxon>
        <taxon>Desulfobacterales</taxon>
        <taxon>Desulfosarcinaceae</taxon>
        <taxon>Desulfosarcina</taxon>
    </lineage>
</organism>
<dbReference type="EMBL" id="AP021875">
    <property type="protein sequence ID" value="BBO75900.1"/>
    <property type="molecule type" value="Genomic_DNA"/>
</dbReference>
<dbReference type="GO" id="GO:0071555">
    <property type="term" value="P:cell wall organization"/>
    <property type="evidence" value="ECO:0007669"/>
    <property type="project" value="UniProtKB-UniRule"/>
</dbReference>
<dbReference type="GO" id="GO:0009252">
    <property type="term" value="P:peptidoglycan biosynthetic process"/>
    <property type="evidence" value="ECO:0007669"/>
    <property type="project" value="UniProtKB-UniPathway"/>
</dbReference>
<dbReference type="PROSITE" id="PS52029">
    <property type="entry name" value="LD_TPASE"/>
    <property type="match status" value="1"/>
</dbReference>
<dbReference type="Gene3D" id="2.40.440.10">
    <property type="entry name" value="L,D-transpeptidase catalytic domain-like"/>
    <property type="match status" value="1"/>
</dbReference>
<evidence type="ECO:0000256" key="7">
    <source>
        <dbReference type="PROSITE-ProRule" id="PRU01373"/>
    </source>
</evidence>
<dbReference type="InterPro" id="IPR052905">
    <property type="entry name" value="LD-transpeptidase_YkuD-like"/>
</dbReference>
<dbReference type="AlphaFoldDB" id="A0A5K7Z5B3"/>
<dbReference type="SUPFAM" id="SSF47090">
    <property type="entry name" value="PGBD-like"/>
    <property type="match status" value="1"/>
</dbReference>
<dbReference type="UniPathway" id="UPA00219"/>
<dbReference type="RefSeq" id="WP_170302336.1">
    <property type="nucleotide sequence ID" value="NZ_AP021875.1"/>
</dbReference>
<evidence type="ECO:0000256" key="2">
    <source>
        <dbReference type="ARBA" id="ARBA00005992"/>
    </source>
</evidence>
<keyword evidence="10" id="KW-1185">Reference proteome</keyword>
<evidence type="ECO:0000256" key="1">
    <source>
        <dbReference type="ARBA" id="ARBA00004752"/>
    </source>
</evidence>
<dbReference type="PANTHER" id="PTHR41533">
    <property type="entry name" value="L,D-TRANSPEPTIDASE HI_1667-RELATED"/>
    <property type="match status" value="1"/>
</dbReference>
<evidence type="ECO:0000259" key="8">
    <source>
        <dbReference type="PROSITE" id="PS52029"/>
    </source>
</evidence>
<evidence type="ECO:0000256" key="4">
    <source>
        <dbReference type="ARBA" id="ARBA00022960"/>
    </source>
</evidence>
<dbReference type="GO" id="GO:0008360">
    <property type="term" value="P:regulation of cell shape"/>
    <property type="evidence" value="ECO:0007669"/>
    <property type="project" value="UniProtKB-UniRule"/>
</dbReference>
<dbReference type="InterPro" id="IPR038063">
    <property type="entry name" value="Transpep_catalytic_dom"/>
</dbReference>
<dbReference type="CDD" id="cd16913">
    <property type="entry name" value="YkuD_like"/>
    <property type="match status" value="1"/>
</dbReference>
<dbReference type="Proteomes" id="UP000427769">
    <property type="component" value="Chromosome"/>
</dbReference>
<feature type="domain" description="L,D-TPase catalytic" evidence="8">
    <location>
        <begin position="283"/>
        <end position="463"/>
    </location>
</feature>
<comment type="similarity">
    <text evidence="2">Belongs to the YkuD family.</text>
</comment>
<feature type="active site" description="Nucleophile" evidence="7">
    <location>
        <position position="435"/>
    </location>
</feature>
<dbReference type="GO" id="GO:0004180">
    <property type="term" value="F:carboxypeptidase activity"/>
    <property type="evidence" value="ECO:0007669"/>
    <property type="project" value="UniProtKB-ARBA"/>
</dbReference>
<dbReference type="PANTHER" id="PTHR41533:SF2">
    <property type="entry name" value="BLR7131 PROTEIN"/>
    <property type="match status" value="1"/>
</dbReference>
<keyword evidence="5 7" id="KW-0573">Peptidoglycan synthesis</keyword>
<keyword evidence="6 7" id="KW-0961">Cell wall biogenesis/degradation</keyword>
<dbReference type="InterPro" id="IPR005490">
    <property type="entry name" value="LD_TPept_cat_dom"/>
</dbReference>
<reference evidence="9 10" key="1">
    <citation type="submission" date="2019-11" db="EMBL/GenBank/DDBJ databases">
        <title>Comparative genomics of hydrocarbon-degrading Desulfosarcina strains.</title>
        <authorList>
            <person name="Watanabe M."/>
            <person name="Kojima H."/>
            <person name="Fukui M."/>
        </authorList>
    </citation>
    <scope>NUCLEOTIDE SEQUENCE [LARGE SCALE GENOMIC DNA]</scope>
    <source>
        <strain evidence="9 10">PP31</strain>
    </source>
</reference>
<dbReference type="Pfam" id="PF03734">
    <property type="entry name" value="YkuD"/>
    <property type="match status" value="1"/>
</dbReference>
<dbReference type="SUPFAM" id="SSF141523">
    <property type="entry name" value="L,D-transpeptidase catalytic domain-like"/>
    <property type="match status" value="1"/>
</dbReference>
<evidence type="ECO:0000256" key="5">
    <source>
        <dbReference type="ARBA" id="ARBA00022984"/>
    </source>
</evidence>
<evidence type="ECO:0000313" key="10">
    <source>
        <dbReference type="Proteomes" id="UP000427769"/>
    </source>
</evidence>
<comment type="pathway">
    <text evidence="1 7">Cell wall biogenesis; peptidoglycan biosynthesis.</text>
</comment>
<evidence type="ECO:0000256" key="6">
    <source>
        <dbReference type="ARBA" id="ARBA00023316"/>
    </source>
</evidence>
<evidence type="ECO:0000256" key="3">
    <source>
        <dbReference type="ARBA" id="ARBA00022679"/>
    </source>
</evidence>
<dbReference type="InterPro" id="IPR045380">
    <property type="entry name" value="LD_TPept_scaffold_dom"/>
</dbReference>
<feature type="active site" description="Proton donor/acceptor" evidence="7">
    <location>
        <position position="416"/>
    </location>
</feature>
<evidence type="ECO:0000313" key="9">
    <source>
        <dbReference type="EMBL" id="BBO75900.1"/>
    </source>
</evidence>
<name>A0A5K7Z5B3_9BACT</name>
<sequence length="527" mass="60199">MVDKLRINGKLLALGIQIETNRVLIDMYARARYQPLWQEPSTVRKLIAEIEQSRLDGLEPEDYHFCVLSSTGSSTEAGSNTPSETAERDLVLSDALIRLSFHLYYGKVDPRAQNSRWPLPAYIGKQKAAALLIRQITTGRIDAFIDRMRPRHPLYRRLVTALSRYYRVADEGGWPEIPAGPLIERGDRDPRVLLIRQRLMATGDLSLTSVDHADFFDEDLVNATARFQDRHRIDTFSPGSDDCYGAVGEDTREQMNVPVTHRIDQIRVNLERARWVLHHLPSTYLIADIADFSVVLVQEDQVVWRTRAQVGDAYRKTPVFRSKIRYMEINPSWTVPPGILDSSLLPGLGKNPYGKLLERYVVYDRNGKPVGDPAKIPWDQYTGRTLPYRLVQRPGPDNPMGQIKFIFPNPDFVFIHDTPNRDFFDLERRDLSAGCIRIEKPFELAVILMRLDGQEGENRFQTLLGSGLTERINLNDPFPVILFYGTVSVDAKGEVAFRPDIYERDKDLLESLNAPAGLWRKTARQVP</sequence>
<dbReference type="Pfam" id="PF20142">
    <property type="entry name" value="Scaffold"/>
    <property type="match status" value="1"/>
</dbReference>
<dbReference type="KEGG" id="dwd:DSCW_33170"/>
<dbReference type="GO" id="GO:0016740">
    <property type="term" value="F:transferase activity"/>
    <property type="evidence" value="ECO:0007669"/>
    <property type="project" value="UniProtKB-KW"/>
</dbReference>
<accession>A0A5K7Z5B3</accession>
<dbReference type="Gene3D" id="1.10.101.10">
    <property type="entry name" value="PGBD-like superfamily/PGBD"/>
    <property type="match status" value="1"/>
</dbReference>
<gene>
    <name evidence="9" type="ORF">DSCW_33170</name>
</gene>
<protein>
    <submittedName>
        <fullName evidence="9">Peptidoglycan-binding protein</fullName>
    </submittedName>
</protein>
<dbReference type="InterPro" id="IPR036365">
    <property type="entry name" value="PGBD-like_sf"/>
</dbReference>
<dbReference type="InterPro" id="IPR036366">
    <property type="entry name" value="PGBDSf"/>
</dbReference>